<dbReference type="EMBL" id="JANBPU010000052">
    <property type="protein sequence ID" value="KAJ1918154.1"/>
    <property type="molecule type" value="Genomic_DNA"/>
</dbReference>
<gene>
    <name evidence="2" type="ORF">H4219_002795</name>
</gene>
<dbReference type="Proteomes" id="UP001150538">
    <property type="component" value="Unassembled WGS sequence"/>
</dbReference>
<accession>A0A9W8DTX7</accession>
<keyword evidence="3" id="KW-1185">Reference proteome</keyword>
<name>A0A9W8DTX7_9FUNG</name>
<protein>
    <recommendedName>
        <fullName evidence="4">Metallothionein</fullName>
    </recommendedName>
</protein>
<evidence type="ECO:0008006" key="4">
    <source>
        <dbReference type="Google" id="ProtNLM"/>
    </source>
</evidence>
<sequence length="107" mass="11575">MPGGNAPEPPPLSASEYGPKERHGWRALRQQSDRPVQPDVPHVTANSAAAASADTMTEEEEVEDEFEQGSIENTHLISTMTTKYLACTPGNCECGENCNCEGCDHNQ</sequence>
<feature type="region of interest" description="Disordered" evidence="1">
    <location>
        <begin position="1"/>
        <end position="67"/>
    </location>
</feature>
<evidence type="ECO:0000313" key="2">
    <source>
        <dbReference type="EMBL" id="KAJ1918154.1"/>
    </source>
</evidence>
<reference evidence="2" key="1">
    <citation type="submission" date="2022-07" db="EMBL/GenBank/DDBJ databases">
        <title>Phylogenomic reconstructions and comparative analyses of Kickxellomycotina fungi.</title>
        <authorList>
            <person name="Reynolds N.K."/>
            <person name="Stajich J.E."/>
            <person name="Barry K."/>
            <person name="Grigoriev I.V."/>
            <person name="Crous P."/>
            <person name="Smith M.E."/>
        </authorList>
    </citation>
    <scope>NUCLEOTIDE SEQUENCE</scope>
    <source>
        <strain evidence="2">NBRC 100468</strain>
    </source>
</reference>
<evidence type="ECO:0000313" key="3">
    <source>
        <dbReference type="Proteomes" id="UP001150538"/>
    </source>
</evidence>
<organism evidence="2 3">
    <name type="scientific">Mycoemilia scoparia</name>
    <dbReference type="NCBI Taxonomy" id="417184"/>
    <lineage>
        <taxon>Eukaryota</taxon>
        <taxon>Fungi</taxon>
        <taxon>Fungi incertae sedis</taxon>
        <taxon>Zoopagomycota</taxon>
        <taxon>Kickxellomycotina</taxon>
        <taxon>Kickxellomycetes</taxon>
        <taxon>Kickxellales</taxon>
        <taxon>Kickxellaceae</taxon>
        <taxon>Mycoemilia</taxon>
    </lineage>
</organism>
<feature type="compositionally biased region" description="Acidic residues" evidence="1">
    <location>
        <begin position="56"/>
        <end position="67"/>
    </location>
</feature>
<comment type="caution">
    <text evidence="2">The sequence shown here is derived from an EMBL/GenBank/DDBJ whole genome shotgun (WGS) entry which is preliminary data.</text>
</comment>
<evidence type="ECO:0000256" key="1">
    <source>
        <dbReference type="SAM" id="MobiDB-lite"/>
    </source>
</evidence>
<dbReference type="AlphaFoldDB" id="A0A9W8DTX7"/>
<proteinExistence type="predicted"/>